<dbReference type="EMBL" id="LUFC02001027">
    <property type="protein sequence ID" value="KAF4487927.1"/>
    <property type="molecule type" value="Genomic_DNA"/>
</dbReference>
<organism evidence="2 3">
    <name type="scientific">Fusarium agapanthi</name>
    <dbReference type="NCBI Taxonomy" id="1803897"/>
    <lineage>
        <taxon>Eukaryota</taxon>
        <taxon>Fungi</taxon>
        <taxon>Dikarya</taxon>
        <taxon>Ascomycota</taxon>
        <taxon>Pezizomycotina</taxon>
        <taxon>Sordariomycetes</taxon>
        <taxon>Hypocreomycetidae</taxon>
        <taxon>Hypocreales</taxon>
        <taxon>Nectriaceae</taxon>
        <taxon>Fusarium</taxon>
        <taxon>Fusarium fujikuroi species complex</taxon>
    </lineage>
</organism>
<gene>
    <name evidence="2" type="ORF">FAGAP_11222</name>
</gene>
<dbReference type="Proteomes" id="UP000737391">
    <property type="component" value="Unassembled WGS sequence"/>
</dbReference>
<dbReference type="OrthoDB" id="5587021at2759"/>
<reference evidence="2" key="1">
    <citation type="submission" date="2020-01" db="EMBL/GenBank/DDBJ databases">
        <title>Identification and distribution of gene clusters putatively required for synthesis of sphingolipid metabolism inhibitors in phylogenetically diverse species of the filamentous fungus Fusarium.</title>
        <authorList>
            <person name="Kim H.-S."/>
            <person name="Busman M."/>
            <person name="Brown D.W."/>
            <person name="Divon H."/>
            <person name="Uhlig S."/>
            <person name="Proctor R.H."/>
        </authorList>
    </citation>
    <scope>NUCLEOTIDE SEQUENCE</scope>
    <source>
        <strain evidence="2">NRRL 31653</strain>
    </source>
</reference>
<evidence type="ECO:0000313" key="3">
    <source>
        <dbReference type="Proteomes" id="UP000737391"/>
    </source>
</evidence>
<sequence>MTFTGHEKTLQNGLTQRTYEYKELSALVNIVSNKAGQIVQAMVVKGGRSGSGGDDDEPSGSATASQTATATSTPSQATTTSSA</sequence>
<evidence type="ECO:0000256" key="1">
    <source>
        <dbReference type="SAM" id="MobiDB-lite"/>
    </source>
</evidence>
<evidence type="ECO:0000313" key="2">
    <source>
        <dbReference type="EMBL" id="KAF4487927.1"/>
    </source>
</evidence>
<dbReference type="AlphaFoldDB" id="A0A9P5B0A4"/>
<accession>A0A9P5B0A4</accession>
<feature type="region of interest" description="Disordered" evidence="1">
    <location>
        <begin position="45"/>
        <end position="83"/>
    </location>
</feature>
<comment type="caution">
    <text evidence="2">The sequence shown here is derived from an EMBL/GenBank/DDBJ whole genome shotgun (WGS) entry which is preliminary data.</text>
</comment>
<protein>
    <submittedName>
        <fullName evidence="2">Uncharacterized protein</fullName>
    </submittedName>
</protein>
<proteinExistence type="predicted"/>
<keyword evidence="3" id="KW-1185">Reference proteome</keyword>
<feature type="compositionally biased region" description="Low complexity" evidence="1">
    <location>
        <begin position="59"/>
        <end position="83"/>
    </location>
</feature>
<name>A0A9P5B0A4_9HYPO</name>